<dbReference type="Pfam" id="PF10711">
    <property type="entry name" value="DUF2513"/>
    <property type="match status" value="1"/>
</dbReference>
<protein>
    <submittedName>
        <fullName evidence="1">DUF2513 domain-containing protein</fullName>
    </submittedName>
</protein>
<evidence type="ECO:0000313" key="2">
    <source>
        <dbReference type="Proteomes" id="UP000435323"/>
    </source>
</evidence>
<gene>
    <name evidence="1" type="ORF">GNP77_07400</name>
</gene>
<dbReference type="Proteomes" id="UP000435323">
    <property type="component" value="Unassembled WGS sequence"/>
</dbReference>
<sequence>MKGVTVKREIELVRDILFSIEKTDDIKSINTYPLDIVNKHVDLLIEGGFVIKNNYGFDSVFLIDYRLTWNGHEFLDAIRQNEVWSTIKTEFKDASISTIFKVGKELVEGITKKKLEKYIGFES</sequence>
<name>A0A6N3YZS1_ALIFS</name>
<dbReference type="AlphaFoldDB" id="A0A6N3YZS1"/>
<organism evidence="1 2">
    <name type="scientific">Aliivibrio fischeri</name>
    <name type="common">Vibrio fischeri</name>
    <dbReference type="NCBI Taxonomy" id="668"/>
    <lineage>
        <taxon>Bacteria</taxon>
        <taxon>Pseudomonadati</taxon>
        <taxon>Pseudomonadota</taxon>
        <taxon>Gammaproteobacteria</taxon>
        <taxon>Vibrionales</taxon>
        <taxon>Vibrionaceae</taxon>
        <taxon>Aliivibrio</taxon>
    </lineage>
</organism>
<dbReference type="EMBL" id="WOBO01000005">
    <property type="protein sequence ID" value="MUK45207.1"/>
    <property type="molecule type" value="Genomic_DNA"/>
</dbReference>
<proteinExistence type="predicted"/>
<evidence type="ECO:0000313" key="1">
    <source>
        <dbReference type="EMBL" id="MUK45207.1"/>
    </source>
</evidence>
<comment type="caution">
    <text evidence="1">The sequence shown here is derived from an EMBL/GenBank/DDBJ whole genome shotgun (WGS) entry which is preliminary data.</text>
</comment>
<dbReference type="InterPro" id="IPR019650">
    <property type="entry name" value="DUF2513"/>
</dbReference>
<reference evidence="1 2" key="1">
    <citation type="submission" date="2019-11" db="EMBL/GenBank/DDBJ databases">
        <title>Using colonization assays and comparative genomics to discover symbiosis behaviors and factors in Vibrio fischeri.</title>
        <authorList>
            <person name="Bongrand C."/>
            <person name="Moriano-Gutierrez S."/>
            <person name="Arevalo P."/>
            <person name="Mcfall-Ngai M."/>
            <person name="Visick K."/>
            <person name="Polz M.F."/>
            <person name="Ruby E.G."/>
        </authorList>
    </citation>
    <scope>NUCLEOTIDE SEQUENCE [LARGE SCALE GENOMIC DNA]</scope>
    <source>
        <strain evidence="2">emors.3.2</strain>
    </source>
</reference>
<accession>A0A6N3YZS1</accession>